<dbReference type="EMBL" id="NCVD01000002">
    <property type="protein sequence ID" value="ORO92002.1"/>
    <property type="molecule type" value="Genomic_DNA"/>
</dbReference>
<comment type="caution">
    <text evidence="2">The sequence shown here is derived from an EMBL/GenBank/DDBJ whole genome shotgun (WGS) entry which is preliminary data.</text>
</comment>
<keyword evidence="1" id="KW-0472">Membrane</keyword>
<gene>
    <name evidence="3" type="ORF">B7694_04540</name>
    <name evidence="2" type="ORF">B7702_00375</name>
</gene>
<evidence type="ECO:0000313" key="3">
    <source>
        <dbReference type="EMBL" id="ORP05610.1"/>
    </source>
</evidence>
<keyword evidence="1" id="KW-1133">Transmembrane helix</keyword>
<reference evidence="4 5" key="1">
    <citation type="journal article" date="2016" name="Eur. J. Clin. Microbiol. Infect. Dis.">
        <title>Whole genome sequencing as a tool for phylogenetic analysis of clinical strains of Mitis group streptococci.</title>
        <authorList>
            <person name="Rasmussen L.H."/>
            <person name="Dargis R."/>
            <person name="Hojholt K."/>
            <person name="Christensen J.J."/>
            <person name="Skovgaard O."/>
            <person name="Justesen U.S."/>
            <person name="Rosenvinge F.S."/>
            <person name="Moser C."/>
            <person name="Lukjancenko O."/>
            <person name="Rasmussen S."/>
            <person name="Nielsen X.C."/>
        </authorList>
    </citation>
    <scope>NUCLEOTIDE SEQUENCE [LARGE SCALE GENOMIC DNA]</scope>
    <source>
        <strain evidence="3 4">OD_310347_11</strain>
        <strain evidence="2 5">RH_777_07</strain>
    </source>
</reference>
<dbReference type="EMBL" id="NCVL01000015">
    <property type="protein sequence ID" value="ORP05610.1"/>
    <property type="molecule type" value="Genomic_DNA"/>
</dbReference>
<dbReference type="Proteomes" id="UP000193849">
    <property type="component" value="Unassembled WGS sequence"/>
</dbReference>
<dbReference type="InterPro" id="IPR046010">
    <property type="entry name" value="DUF5966"/>
</dbReference>
<dbReference type="Pfam" id="PF19391">
    <property type="entry name" value="DUF5966"/>
    <property type="match status" value="1"/>
</dbReference>
<evidence type="ECO:0000313" key="5">
    <source>
        <dbReference type="Proteomes" id="UP000193849"/>
    </source>
</evidence>
<evidence type="ECO:0000256" key="1">
    <source>
        <dbReference type="SAM" id="Phobius"/>
    </source>
</evidence>
<dbReference type="Proteomes" id="UP000193505">
    <property type="component" value="Unassembled WGS sequence"/>
</dbReference>
<accession>A0A1X1JXN7</accession>
<reference evidence="2" key="2">
    <citation type="submission" date="2017-04" db="EMBL/GenBank/DDBJ databases">
        <authorList>
            <person name="Afonso C.L."/>
            <person name="Miller P.J."/>
            <person name="Scott M.A."/>
            <person name="Spackman E."/>
            <person name="Goraichik I."/>
            <person name="Dimitrov K.M."/>
            <person name="Suarez D.L."/>
            <person name="Swayne D.E."/>
        </authorList>
    </citation>
    <scope>NUCLEOTIDE SEQUENCE</scope>
    <source>
        <strain evidence="3">OD_310347_11</strain>
        <strain evidence="2">RH_777_07</strain>
    </source>
</reference>
<protein>
    <submittedName>
        <fullName evidence="2">Uncharacterized protein</fullName>
    </submittedName>
</protein>
<feature type="transmembrane region" description="Helical" evidence="1">
    <location>
        <begin position="38"/>
        <end position="59"/>
    </location>
</feature>
<organism evidence="2 5">
    <name type="scientific">Streptococcus mitis</name>
    <dbReference type="NCBI Taxonomy" id="28037"/>
    <lineage>
        <taxon>Bacteria</taxon>
        <taxon>Bacillati</taxon>
        <taxon>Bacillota</taxon>
        <taxon>Bacilli</taxon>
        <taxon>Lactobacillales</taxon>
        <taxon>Streptococcaceae</taxon>
        <taxon>Streptococcus</taxon>
        <taxon>Streptococcus mitis group</taxon>
    </lineage>
</organism>
<feature type="transmembrane region" description="Helical" evidence="1">
    <location>
        <begin position="12"/>
        <end position="31"/>
    </location>
</feature>
<sequence length="103" mass="11813">MTRKEKVMNDLLLIPVIFLAVGGILILLWRLFLIASGLFLIGFVSFLIFVEVYGIYLLFTETELYTADLAQNGLFGFTTFFIIFNLVLLALACWAGYKWKRGY</sequence>
<evidence type="ECO:0000313" key="4">
    <source>
        <dbReference type="Proteomes" id="UP000193505"/>
    </source>
</evidence>
<evidence type="ECO:0000313" key="2">
    <source>
        <dbReference type="EMBL" id="ORO92002.1"/>
    </source>
</evidence>
<feature type="transmembrane region" description="Helical" evidence="1">
    <location>
        <begin position="74"/>
        <end position="97"/>
    </location>
</feature>
<name>A0A1X1JXN7_STRMT</name>
<keyword evidence="1" id="KW-0812">Transmembrane</keyword>
<proteinExistence type="predicted"/>
<dbReference type="AlphaFoldDB" id="A0A1X1JXN7"/>